<dbReference type="STRING" id="43335.A0A4U5P4Y2"/>
<dbReference type="InterPro" id="IPR018502">
    <property type="entry name" value="Annexin_repeat"/>
</dbReference>
<dbReference type="GO" id="GO:0005737">
    <property type="term" value="C:cytoplasm"/>
    <property type="evidence" value="ECO:0007669"/>
    <property type="project" value="TreeGrafter"/>
</dbReference>
<dbReference type="InterPro" id="IPR009118">
    <property type="entry name" value="AnnexinD_plant"/>
</dbReference>
<evidence type="ECO:0000256" key="6">
    <source>
        <dbReference type="PIRSR" id="PIRSR609118-1"/>
    </source>
</evidence>
<dbReference type="InterPro" id="IPR037104">
    <property type="entry name" value="Annexin_sf"/>
</dbReference>
<protein>
    <submittedName>
        <fullName evidence="7">Uncharacterized protein</fullName>
    </submittedName>
</protein>
<dbReference type="GO" id="GO:0009651">
    <property type="term" value="P:response to salt stress"/>
    <property type="evidence" value="ECO:0007669"/>
    <property type="project" value="TreeGrafter"/>
</dbReference>
<dbReference type="GO" id="GO:0009409">
    <property type="term" value="P:response to cold"/>
    <property type="evidence" value="ECO:0007669"/>
    <property type="project" value="TreeGrafter"/>
</dbReference>
<dbReference type="InterPro" id="IPR001464">
    <property type="entry name" value="Annexin"/>
</dbReference>
<dbReference type="PANTHER" id="PTHR10502">
    <property type="entry name" value="ANNEXIN"/>
    <property type="match status" value="1"/>
</dbReference>
<dbReference type="Pfam" id="PF00191">
    <property type="entry name" value="Annexin"/>
    <property type="match status" value="1"/>
</dbReference>
<dbReference type="GO" id="GO:0009408">
    <property type="term" value="P:response to heat"/>
    <property type="evidence" value="ECO:0007669"/>
    <property type="project" value="TreeGrafter"/>
</dbReference>
<dbReference type="SUPFAM" id="SSF47874">
    <property type="entry name" value="Annexin"/>
    <property type="match status" value="1"/>
</dbReference>
<evidence type="ECO:0000256" key="3">
    <source>
        <dbReference type="ARBA" id="ARBA00022837"/>
    </source>
</evidence>
<dbReference type="GO" id="GO:0001786">
    <property type="term" value="F:phosphatidylserine binding"/>
    <property type="evidence" value="ECO:0007669"/>
    <property type="project" value="TreeGrafter"/>
</dbReference>
<sequence>MGTKILTSSSHGFENECKEIHDSWGRLNHLVRSLAGRSKLERQQIRETYKAMYGEDMAILLQKMQFQNGSKVCAALYRWMMDTHERDAIVASEAFGQGDVDYKALVEIFVGRKSSHIALIKQAYYARFRRHLDHEIINLEPPHPYQKILVALATSHKAHQEDVSQHIAKCDARRLYEAGEGSSQGAVEEAVVLEILSKRSIPQTKLTLSSYKHIYGHEYTKSLKNAKYKEFEDALKVVMKCMCNPPTYYAKVLYTSIKGTTVDNGALSRVMITRAEVDLYEIRSIFKRKYGMELKDAICERIPSGDYRDFLAAVASTTTIITSHNSVSL</sequence>
<feature type="binding site" evidence="6">
    <location>
        <position position="257"/>
    </location>
    <ligand>
        <name>Ca(2+)</name>
        <dbReference type="ChEBI" id="CHEBI:29108"/>
        <label>2</label>
    </ligand>
</feature>
<dbReference type="SMART" id="SM00335">
    <property type="entry name" value="ANX"/>
    <property type="match status" value="3"/>
</dbReference>
<dbReference type="GO" id="GO:0005544">
    <property type="term" value="F:calcium-dependent phospholipid binding"/>
    <property type="evidence" value="ECO:0007669"/>
    <property type="project" value="UniProtKB-KW"/>
</dbReference>
<dbReference type="EMBL" id="RCHU01000838">
    <property type="protein sequence ID" value="TKR90840.1"/>
    <property type="molecule type" value="Genomic_DNA"/>
</dbReference>
<dbReference type="AlphaFoldDB" id="A0A4U5P4Y2"/>
<dbReference type="GO" id="GO:0005886">
    <property type="term" value="C:plasma membrane"/>
    <property type="evidence" value="ECO:0007669"/>
    <property type="project" value="TreeGrafter"/>
</dbReference>
<comment type="caution">
    <text evidence="7">The sequence shown here is derived from an EMBL/GenBank/DDBJ whole genome shotgun (WGS) entry which is preliminary data.</text>
</comment>
<keyword evidence="2" id="KW-0677">Repeat</keyword>
<accession>A0A4U5P4Y2</accession>
<gene>
    <name evidence="7" type="ORF">D5086_0000229260</name>
</gene>
<keyword evidence="4" id="KW-0041">Annexin</keyword>
<evidence type="ECO:0000256" key="2">
    <source>
        <dbReference type="ARBA" id="ARBA00022737"/>
    </source>
</evidence>
<name>A0A4U5P4Y2_POPAL</name>
<reference evidence="7" key="1">
    <citation type="submission" date="2018-10" db="EMBL/GenBank/DDBJ databases">
        <title>Population genomic analysis revealed the cold adaptation of white poplar.</title>
        <authorList>
            <person name="Liu Y.-J."/>
        </authorList>
    </citation>
    <scope>NUCLEOTIDE SEQUENCE [LARGE SCALE GENOMIC DNA]</scope>
    <source>
        <strain evidence="7">PAL-ZL1</strain>
    </source>
</reference>
<dbReference type="GO" id="GO:0009414">
    <property type="term" value="P:response to water deprivation"/>
    <property type="evidence" value="ECO:0007669"/>
    <property type="project" value="TreeGrafter"/>
</dbReference>
<dbReference type="PRINTS" id="PR01814">
    <property type="entry name" value="ANNEXINPLANT"/>
</dbReference>
<dbReference type="PROSITE" id="PS51897">
    <property type="entry name" value="ANNEXIN_2"/>
    <property type="match status" value="3"/>
</dbReference>
<dbReference type="PRINTS" id="PR00196">
    <property type="entry name" value="ANNEXIN"/>
</dbReference>
<proteinExistence type="predicted"/>
<keyword evidence="5" id="KW-0111">Calcium/phospholipid-binding</keyword>
<dbReference type="GO" id="GO:0005509">
    <property type="term" value="F:calcium ion binding"/>
    <property type="evidence" value="ECO:0007669"/>
    <property type="project" value="InterPro"/>
</dbReference>
<evidence type="ECO:0000256" key="4">
    <source>
        <dbReference type="ARBA" id="ARBA00023216"/>
    </source>
</evidence>
<dbReference type="PANTHER" id="PTHR10502:SF190">
    <property type="entry name" value="OS09G0453300 PROTEIN"/>
    <property type="match status" value="1"/>
</dbReference>
<dbReference type="FunFam" id="1.10.220.10:FF:000001">
    <property type="entry name" value="Annexin"/>
    <property type="match status" value="1"/>
</dbReference>
<dbReference type="Gene3D" id="1.10.220.10">
    <property type="entry name" value="Annexin"/>
    <property type="match status" value="3"/>
</dbReference>
<evidence type="ECO:0000256" key="1">
    <source>
        <dbReference type="ARBA" id="ARBA00022723"/>
    </source>
</evidence>
<organism evidence="7">
    <name type="scientific">Populus alba</name>
    <name type="common">White poplar</name>
    <dbReference type="NCBI Taxonomy" id="43335"/>
    <lineage>
        <taxon>Eukaryota</taxon>
        <taxon>Viridiplantae</taxon>
        <taxon>Streptophyta</taxon>
        <taxon>Embryophyta</taxon>
        <taxon>Tracheophyta</taxon>
        <taxon>Spermatophyta</taxon>
        <taxon>Magnoliopsida</taxon>
        <taxon>eudicotyledons</taxon>
        <taxon>Gunneridae</taxon>
        <taxon>Pentapetalae</taxon>
        <taxon>rosids</taxon>
        <taxon>fabids</taxon>
        <taxon>Malpighiales</taxon>
        <taxon>Salicaceae</taxon>
        <taxon>Saliceae</taxon>
        <taxon>Populus</taxon>
    </lineage>
</organism>
<keyword evidence="3 6" id="KW-0106">Calcium</keyword>
<evidence type="ECO:0000313" key="7">
    <source>
        <dbReference type="EMBL" id="TKR90840.1"/>
    </source>
</evidence>
<feature type="binding site" evidence="6">
    <location>
        <position position="25"/>
    </location>
    <ligand>
        <name>Ca(2+)</name>
        <dbReference type="ChEBI" id="CHEBI:29108"/>
        <label>1</label>
    </ligand>
</feature>
<keyword evidence="1 6" id="KW-0479">Metal-binding</keyword>
<evidence type="ECO:0000256" key="5">
    <source>
        <dbReference type="ARBA" id="ARBA00023302"/>
    </source>
</evidence>